<protein>
    <submittedName>
        <fullName evidence="2">tRNA-splicing ligase RtcB-like</fullName>
    </submittedName>
</protein>
<feature type="transmembrane region" description="Helical" evidence="1">
    <location>
        <begin position="71"/>
        <end position="91"/>
    </location>
</feature>
<evidence type="ECO:0000313" key="3">
    <source>
        <dbReference type="Proteomes" id="UP001205998"/>
    </source>
</evidence>
<keyword evidence="3" id="KW-1185">Reference proteome</keyword>
<accession>A0AAD5A775</accession>
<evidence type="ECO:0000313" key="2">
    <source>
        <dbReference type="EMBL" id="KAI5610635.1"/>
    </source>
</evidence>
<keyword evidence="1" id="KW-0812">Transmembrane</keyword>
<dbReference type="GO" id="GO:0016874">
    <property type="term" value="F:ligase activity"/>
    <property type="evidence" value="ECO:0007669"/>
    <property type="project" value="UniProtKB-KW"/>
</dbReference>
<sequence>SLNMSRSYNDELQFLDKIDKTCWRIKKGFVPNMKVIQVSLRDTLILISIHTLILILILTIILIFILTLTIILTLILIHILIFIFILILVHLQV</sequence>
<feature type="non-terminal residue" evidence="2">
    <location>
        <position position="1"/>
    </location>
</feature>
<keyword evidence="1" id="KW-0472">Membrane</keyword>
<dbReference type="EMBL" id="MU571715">
    <property type="protein sequence ID" value="KAI5610635.1"/>
    <property type="molecule type" value="Genomic_DNA"/>
</dbReference>
<name>A0AAD5A775_SILAS</name>
<dbReference type="AlphaFoldDB" id="A0AAD5A775"/>
<reference evidence="2" key="1">
    <citation type="submission" date="2018-07" db="EMBL/GenBank/DDBJ databases">
        <title>Comparative genomics of catfishes provides insights into carnivory and benthic adaptation.</title>
        <authorList>
            <person name="Zhang Y."/>
            <person name="Wang D."/>
            <person name="Peng Z."/>
            <person name="Zheng S."/>
            <person name="Shao F."/>
            <person name="Tao W."/>
        </authorList>
    </citation>
    <scope>NUCLEOTIDE SEQUENCE</scope>
    <source>
        <strain evidence="2">Chongqing</strain>
    </source>
</reference>
<proteinExistence type="predicted"/>
<keyword evidence="1" id="KW-1133">Transmembrane helix</keyword>
<keyword evidence="2" id="KW-0436">Ligase</keyword>
<dbReference type="Proteomes" id="UP001205998">
    <property type="component" value="Unassembled WGS sequence"/>
</dbReference>
<feature type="transmembrane region" description="Helical" evidence="1">
    <location>
        <begin position="43"/>
        <end position="65"/>
    </location>
</feature>
<gene>
    <name evidence="2" type="ORF">C0J50_12006</name>
</gene>
<evidence type="ECO:0000256" key="1">
    <source>
        <dbReference type="SAM" id="Phobius"/>
    </source>
</evidence>
<comment type="caution">
    <text evidence="2">The sequence shown here is derived from an EMBL/GenBank/DDBJ whole genome shotgun (WGS) entry which is preliminary data.</text>
</comment>
<organism evidence="2 3">
    <name type="scientific">Silurus asotus</name>
    <name type="common">Amur catfish</name>
    <name type="synonym">Parasilurus asotus</name>
    <dbReference type="NCBI Taxonomy" id="30991"/>
    <lineage>
        <taxon>Eukaryota</taxon>
        <taxon>Metazoa</taxon>
        <taxon>Chordata</taxon>
        <taxon>Craniata</taxon>
        <taxon>Vertebrata</taxon>
        <taxon>Euteleostomi</taxon>
        <taxon>Actinopterygii</taxon>
        <taxon>Neopterygii</taxon>
        <taxon>Teleostei</taxon>
        <taxon>Ostariophysi</taxon>
        <taxon>Siluriformes</taxon>
        <taxon>Siluridae</taxon>
        <taxon>Silurus</taxon>
    </lineage>
</organism>